<evidence type="ECO:0000256" key="1">
    <source>
        <dbReference type="SAM" id="MobiDB-lite"/>
    </source>
</evidence>
<accession>X8BG49</accession>
<keyword evidence="2" id="KW-0449">Lipoprotein</keyword>
<organism evidence="2">
    <name type="scientific">Mycobacterium xenopi 4042</name>
    <dbReference type="NCBI Taxonomy" id="1299334"/>
    <lineage>
        <taxon>Bacteria</taxon>
        <taxon>Bacillati</taxon>
        <taxon>Actinomycetota</taxon>
        <taxon>Actinomycetes</taxon>
        <taxon>Mycobacteriales</taxon>
        <taxon>Mycobacteriaceae</taxon>
        <taxon>Mycobacterium</taxon>
    </lineage>
</organism>
<comment type="caution">
    <text evidence="2">The sequence shown here is derived from an EMBL/GenBank/DDBJ whole genome shotgun (WGS) entry which is preliminary data.</text>
</comment>
<feature type="region of interest" description="Disordered" evidence="1">
    <location>
        <begin position="21"/>
        <end position="46"/>
    </location>
</feature>
<protein>
    <submittedName>
        <fullName evidence="2">Putative lipoprotein</fullName>
    </submittedName>
</protein>
<evidence type="ECO:0000313" key="2">
    <source>
        <dbReference type="EMBL" id="EUA42045.1"/>
    </source>
</evidence>
<proteinExistence type="predicted"/>
<dbReference type="PROSITE" id="PS51257">
    <property type="entry name" value="PROKAR_LIPOPROTEIN"/>
    <property type="match status" value="1"/>
</dbReference>
<sequence length="46" mass="5136">MNPFSAKRSMITAVVLSAAGCSARRQHGRIKQMTRSSRRLKDTRSS</sequence>
<feature type="compositionally biased region" description="Basic residues" evidence="1">
    <location>
        <begin position="24"/>
        <end position="38"/>
    </location>
</feature>
<dbReference type="AlphaFoldDB" id="X8BG49"/>
<gene>
    <name evidence="2" type="ORF">I553_5904</name>
</gene>
<name>X8BG49_MYCXE</name>
<reference evidence="2" key="1">
    <citation type="submission" date="2014-01" db="EMBL/GenBank/DDBJ databases">
        <authorList>
            <person name="Brown-Elliot B."/>
            <person name="Wallace R."/>
            <person name="Lenaerts A."/>
            <person name="Ordway D."/>
            <person name="DeGroote M.A."/>
            <person name="Parker T."/>
            <person name="Sizemore C."/>
            <person name="Tallon L.J."/>
            <person name="Sadzewicz L.K."/>
            <person name="Sengamalay N."/>
            <person name="Fraser C.M."/>
            <person name="Hine E."/>
            <person name="Shefchek K.A."/>
            <person name="Das S.P."/>
            <person name="Tettelin H."/>
        </authorList>
    </citation>
    <scope>NUCLEOTIDE SEQUENCE [LARGE SCALE GENOMIC DNA]</scope>
    <source>
        <strain evidence="2">4042</strain>
    </source>
</reference>
<dbReference type="EMBL" id="JAOB01000042">
    <property type="protein sequence ID" value="EUA42045.1"/>
    <property type="molecule type" value="Genomic_DNA"/>
</dbReference>